<organism evidence="1 2">
    <name type="scientific">Lentinula lateritia</name>
    <dbReference type="NCBI Taxonomy" id="40482"/>
    <lineage>
        <taxon>Eukaryota</taxon>
        <taxon>Fungi</taxon>
        <taxon>Dikarya</taxon>
        <taxon>Basidiomycota</taxon>
        <taxon>Agaricomycotina</taxon>
        <taxon>Agaricomycetes</taxon>
        <taxon>Agaricomycetidae</taxon>
        <taxon>Agaricales</taxon>
        <taxon>Marasmiineae</taxon>
        <taxon>Omphalotaceae</taxon>
        <taxon>Lentinula</taxon>
    </lineage>
</organism>
<reference evidence="1" key="2">
    <citation type="journal article" date="2023" name="Proc. Natl. Acad. Sci. U.S.A.">
        <title>A global phylogenomic analysis of the shiitake genus Lentinula.</title>
        <authorList>
            <person name="Sierra-Patev S."/>
            <person name="Min B."/>
            <person name="Naranjo-Ortiz M."/>
            <person name="Looney B."/>
            <person name="Konkel Z."/>
            <person name="Slot J.C."/>
            <person name="Sakamoto Y."/>
            <person name="Steenwyk J.L."/>
            <person name="Rokas A."/>
            <person name="Carro J."/>
            <person name="Camarero S."/>
            <person name="Ferreira P."/>
            <person name="Molpeceres G."/>
            <person name="Ruiz-Duenas F.J."/>
            <person name="Serrano A."/>
            <person name="Henrissat B."/>
            <person name="Drula E."/>
            <person name="Hughes K.W."/>
            <person name="Mata J.L."/>
            <person name="Ishikawa N.K."/>
            <person name="Vargas-Isla R."/>
            <person name="Ushijima S."/>
            <person name="Smith C.A."/>
            <person name="Donoghue J."/>
            <person name="Ahrendt S."/>
            <person name="Andreopoulos W."/>
            <person name="He G."/>
            <person name="LaButti K."/>
            <person name="Lipzen A."/>
            <person name="Ng V."/>
            <person name="Riley R."/>
            <person name="Sandor L."/>
            <person name="Barry K."/>
            <person name="Martinez A.T."/>
            <person name="Xiao Y."/>
            <person name="Gibbons J.G."/>
            <person name="Terashima K."/>
            <person name="Grigoriev I.V."/>
            <person name="Hibbett D."/>
        </authorList>
    </citation>
    <scope>NUCLEOTIDE SEQUENCE</scope>
    <source>
        <strain evidence="1">Sp2 HRB7682 ss15</strain>
    </source>
</reference>
<evidence type="ECO:0000313" key="2">
    <source>
        <dbReference type="Proteomes" id="UP001150238"/>
    </source>
</evidence>
<evidence type="ECO:0000313" key="1">
    <source>
        <dbReference type="EMBL" id="KAJ4478728.1"/>
    </source>
</evidence>
<name>A0A9W9AB44_9AGAR</name>
<gene>
    <name evidence="1" type="ORF">C8J55DRAFT_401135</name>
</gene>
<dbReference type="EMBL" id="JANVFS010000017">
    <property type="protein sequence ID" value="KAJ4478728.1"/>
    <property type="molecule type" value="Genomic_DNA"/>
</dbReference>
<accession>A0A9W9AB44</accession>
<dbReference type="Proteomes" id="UP001150238">
    <property type="component" value="Unassembled WGS sequence"/>
</dbReference>
<comment type="caution">
    <text evidence="1">The sequence shown here is derived from an EMBL/GenBank/DDBJ whole genome shotgun (WGS) entry which is preliminary data.</text>
</comment>
<sequence>ILCPVNAQHRCKANACDLSGSCLVREERETTHKQLPRTHHYNHDDLLLNTNQMRSSVYVQKFRP</sequence>
<feature type="non-terminal residue" evidence="1">
    <location>
        <position position="1"/>
    </location>
</feature>
<dbReference type="AlphaFoldDB" id="A0A9W9AB44"/>
<reference evidence="1" key="1">
    <citation type="submission" date="2022-08" db="EMBL/GenBank/DDBJ databases">
        <authorList>
            <consortium name="DOE Joint Genome Institute"/>
            <person name="Min B."/>
            <person name="Riley R."/>
            <person name="Sierra-Patev S."/>
            <person name="Naranjo-Ortiz M."/>
            <person name="Looney B."/>
            <person name="Konkel Z."/>
            <person name="Slot J.C."/>
            <person name="Sakamoto Y."/>
            <person name="Steenwyk J.L."/>
            <person name="Rokas A."/>
            <person name="Carro J."/>
            <person name="Camarero S."/>
            <person name="Ferreira P."/>
            <person name="Molpeceres G."/>
            <person name="Ruiz-Duenas F.J."/>
            <person name="Serrano A."/>
            <person name="Henrissat B."/>
            <person name="Drula E."/>
            <person name="Hughes K.W."/>
            <person name="Mata J.L."/>
            <person name="Ishikawa N.K."/>
            <person name="Vargas-Isla R."/>
            <person name="Ushijima S."/>
            <person name="Smith C.A."/>
            <person name="Ahrendt S."/>
            <person name="Andreopoulos W."/>
            <person name="He G."/>
            <person name="Labutti K."/>
            <person name="Lipzen A."/>
            <person name="Ng V."/>
            <person name="Sandor L."/>
            <person name="Barry K."/>
            <person name="Martinez A.T."/>
            <person name="Xiao Y."/>
            <person name="Gibbons J.G."/>
            <person name="Terashima K."/>
            <person name="Hibbett D.S."/>
            <person name="Grigoriev I.V."/>
        </authorList>
    </citation>
    <scope>NUCLEOTIDE SEQUENCE</scope>
    <source>
        <strain evidence="1">Sp2 HRB7682 ss15</strain>
    </source>
</reference>
<feature type="non-terminal residue" evidence="1">
    <location>
        <position position="64"/>
    </location>
</feature>
<protein>
    <submittedName>
        <fullName evidence="1">Uncharacterized protein</fullName>
    </submittedName>
</protein>
<proteinExistence type="predicted"/>